<evidence type="ECO:0000256" key="2">
    <source>
        <dbReference type="SAM" id="Phobius"/>
    </source>
</evidence>
<evidence type="ECO:0000313" key="3">
    <source>
        <dbReference type="EMBL" id="MST48875.1"/>
    </source>
</evidence>
<sequence>MSDPQPNPVPEVEDFGENPSDIEDKIRRAREEMSETVDELVDRMRPANQAKAAKEKAMGMADAAKQTFDDALAGDAESQKKLGIAAGAIAGFILLATLKHRKK</sequence>
<keyword evidence="2" id="KW-1133">Transmembrane helix</keyword>
<dbReference type="RefSeq" id="WP_154542985.1">
    <property type="nucleotide sequence ID" value="NZ_JAQYQY010000033.1"/>
</dbReference>
<evidence type="ECO:0000313" key="4">
    <source>
        <dbReference type="Proteomes" id="UP000442535"/>
    </source>
</evidence>
<accession>A0A7K0K1G9</accession>
<evidence type="ECO:0000256" key="1">
    <source>
        <dbReference type="SAM" id="MobiDB-lite"/>
    </source>
</evidence>
<keyword evidence="4" id="KW-1185">Reference proteome</keyword>
<keyword evidence="2" id="KW-0472">Membrane</keyword>
<dbReference type="Pfam" id="PF12277">
    <property type="entry name" value="DUF3618"/>
    <property type="match status" value="1"/>
</dbReference>
<feature type="region of interest" description="Disordered" evidence="1">
    <location>
        <begin position="1"/>
        <end position="22"/>
    </location>
</feature>
<name>A0A7K0K1G9_9ACTO</name>
<dbReference type="AlphaFoldDB" id="A0A7K0K1G9"/>
<gene>
    <name evidence="3" type="ORF">FYJ63_01165</name>
</gene>
<feature type="transmembrane region" description="Helical" evidence="2">
    <location>
        <begin position="82"/>
        <end position="98"/>
    </location>
</feature>
<proteinExistence type="predicted"/>
<dbReference type="InterPro" id="IPR022062">
    <property type="entry name" value="DUF3618"/>
</dbReference>
<protein>
    <submittedName>
        <fullName evidence="3">DUF3618 domain-containing protein</fullName>
    </submittedName>
</protein>
<dbReference type="EMBL" id="VUMY01000002">
    <property type="protein sequence ID" value="MST48875.1"/>
    <property type="molecule type" value="Genomic_DNA"/>
</dbReference>
<comment type="caution">
    <text evidence="3">The sequence shown here is derived from an EMBL/GenBank/DDBJ whole genome shotgun (WGS) entry which is preliminary data.</text>
</comment>
<reference evidence="3 4" key="1">
    <citation type="submission" date="2019-08" db="EMBL/GenBank/DDBJ databases">
        <title>In-depth cultivation of the pig gut microbiome towards novel bacterial diversity and tailored functional studies.</title>
        <authorList>
            <person name="Wylensek D."/>
            <person name="Hitch T.C.A."/>
            <person name="Clavel T."/>
        </authorList>
    </citation>
    <scope>NUCLEOTIDE SEQUENCE [LARGE SCALE GENOMIC DNA]</scope>
    <source>
        <strain evidence="3 4">RF-GAM-744-WT-7</strain>
    </source>
</reference>
<dbReference type="Proteomes" id="UP000442535">
    <property type="component" value="Unassembled WGS sequence"/>
</dbReference>
<organism evidence="3 4">
    <name type="scientific">Mobiluncus porci</name>
    <dbReference type="NCBI Taxonomy" id="2652278"/>
    <lineage>
        <taxon>Bacteria</taxon>
        <taxon>Bacillati</taxon>
        <taxon>Actinomycetota</taxon>
        <taxon>Actinomycetes</taxon>
        <taxon>Actinomycetales</taxon>
        <taxon>Actinomycetaceae</taxon>
        <taxon>Mobiluncus</taxon>
    </lineage>
</organism>
<keyword evidence="2" id="KW-0812">Transmembrane</keyword>